<reference evidence="1 2" key="1">
    <citation type="journal article" date="2018" name="Sci. Rep.">
        <title>Genomic signatures of local adaptation to the degree of environmental predictability in rotifers.</title>
        <authorList>
            <person name="Franch-Gras L."/>
            <person name="Hahn C."/>
            <person name="Garcia-Roger E.M."/>
            <person name="Carmona M.J."/>
            <person name="Serra M."/>
            <person name="Gomez A."/>
        </authorList>
    </citation>
    <scope>NUCLEOTIDE SEQUENCE [LARGE SCALE GENOMIC DNA]</scope>
    <source>
        <strain evidence="1">HYR1</strain>
    </source>
</reference>
<dbReference type="AlphaFoldDB" id="A0A3M7S9W3"/>
<evidence type="ECO:0000313" key="2">
    <source>
        <dbReference type="Proteomes" id="UP000276133"/>
    </source>
</evidence>
<evidence type="ECO:0000313" key="1">
    <source>
        <dbReference type="EMBL" id="RNA32584.1"/>
    </source>
</evidence>
<protein>
    <submittedName>
        <fullName evidence="1">Uncharacterized protein</fullName>
    </submittedName>
</protein>
<keyword evidence="2" id="KW-1185">Reference proteome</keyword>
<accession>A0A3M7S9W3</accession>
<comment type="caution">
    <text evidence="1">The sequence shown here is derived from an EMBL/GenBank/DDBJ whole genome shotgun (WGS) entry which is preliminary data.</text>
</comment>
<proteinExistence type="predicted"/>
<name>A0A3M7S9W3_BRAPC</name>
<gene>
    <name evidence="1" type="ORF">BpHYR1_038710</name>
</gene>
<sequence length="74" mass="8713">MMASKLTYLKMLLDLIYLTNSQLFLRLLEFSFFNDYEILPKIVSQFQSFRNNFTKNYPATSGEVDSTLTAWQNT</sequence>
<dbReference type="Proteomes" id="UP000276133">
    <property type="component" value="Unassembled WGS sequence"/>
</dbReference>
<dbReference type="EMBL" id="REGN01001783">
    <property type="protein sequence ID" value="RNA32584.1"/>
    <property type="molecule type" value="Genomic_DNA"/>
</dbReference>
<organism evidence="1 2">
    <name type="scientific">Brachionus plicatilis</name>
    <name type="common">Marine rotifer</name>
    <name type="synonym">Brachionus muelleri</name>
    <dbReference type="NCBI Taxonomy" id="10195"/>
    <lineage>
        <taxon>Eukaryota</taxon>
        <taxon>Metazoa</taxon>
        <taxon>Spiralia</taxon>
        <taxon>Gnathifera</taxon>
        <taxon>Rotifera</taxon>
        <taxon>Eurotatoria</taxon>
        <taxon>Monogononta</taxon>
        <taxon>Pseudotrocha</taxon>
        <taxon>Ploima</taxon>
        <taxon>Brachionidae</taxon>
        <taxon>Brachionus</taxon>
    </lineage>
</organism>